<protein>
    <recommendedName>
        <fullName evidence="2">Tyr recombinase domain-containing protein</fullName>
    </recommendedName>
</protein>
<feature type="domain" description="Tyr recombinase" evidence="2">
    <location>
        <begin position="35"/>
        <end position="203"/>
    </location>
</feature>
<sequence length="208" mass="23815">MRFCAQTYVCHLGRNLLQYKCELTVWGLLQGGDNTRADYIARQEFGHILAALTPPNRLAMEVSLATGLRLSDVLNMRTDKLAERMTVRQLKTGKTRRIRLPDELYRRCLSQAGKVWVWEGRSDWRKHRSRQAVYKDIKRAAKLFRLPADLQISPHTARKVYAVAAYQHSGSLQHVQQLLQHESEAVTMLYAMADELTARRIGGGTHDA</sequence>
<dbReference type="GO" id="GO:0006310">
    <property type="term" value="P:DNA recombination"/>
    <property type="evidence" value="ECO:0007669"/>
    <property type="project" value="UniProtKB-KW"/>
</dbReference>
<accession>A0A0H5QK08</accession>
<keyword evidence="1" id="KW-0233">DNA recombination</keyword>
<dbReference type="AlphaFoldDB" id="A0A0H5QK08"/>
<dbReference type="InterPro" id="IPR002104">
    <property type="entry name" value="Integrase_catalytic"/>
</dbReference>
<dbReference type="GO" id="GO:0003677">
    <property type="term" value="F:DNA binding"/>
    <property type="evidence" value="ECO:0007669"/>
    <property type="project" value="InterPro"/>
</dbReference>
<reference evidence="3" key="2">
    <citation type="submission" date="2015-07" db="EMBL/GenBank/DDBJ databases">
        <title>Plasmids, circular viruses and viroids from rat gut.</title>
        <authorList>
            <person name="Jorgensen T.J."/>
            <person name="Hansen M.A."/>
            <person name="Xu Z."/>
            <person name="Tabak M.A."/>
            <person name="Sorensen S.J."/>
            <person name="Hansen L.H."/>
        </authorList>
    </citation>
    <scope>NUCLEOTIDE SEQUENCE</scope>
    <source>
        <plasmid evidence="3">pRGFK0946</plasmid>
    </source>
</reference>
<geneLocation type="plasmid" evidence="3">
    <name>pRGFK0946</name>
</geneLocation>
<dbReference type="EMBL" id="LN853543">
    <property type="protein sequence ID" value="CRY96147.1"/>
    <property type="molecule type" value="Genomic_DNA"/>
</dbReference>
<name>A0A0H5QK08_9ZZZZ</name>
<dbReference type="InterPro" id="IPR011010">
    <property type="entry name" value="DNA_brk_join_enz"/>
</dbReference>
<dbReference type="PANTHER" id="PTHR30349:SF82">
    <property type="entry name" value="INTEGRASE_RECOMBINASE YOEC-RELATED"/>
    <property type="match status" value="1"/>
</dbReference>
<proteinExistence type="predicted"/>
<dbReference type="SUPFAM" id="SSF56349">
    <property type="entry name" value="DNA breaking-rejoining enzymes"/>
    <property type="match status" value="1"/>
</dbReference>
<evidence type="ECO:0000256" key="1">
    <source>
        <dbReference type="ARBA" id="ARBA00023172"/>
    </source>
</evidence>
<dbReference type="InterPro" id="IPR050090">
    <property type="entry name" value="Tyrosine_recombinase_XerCD"/>
</dbReference>
<dbReference type="GO" id="GO:0015074">
    <property type="term" value="P:DNA integration"/>
    <property type="evidence" value="ECO:0007669"/>
    <property type="project" value="InterPro"/>
</dbReference>
<dbReference type="PANTHER" id="PTHR30349">
    <property type="entry name" value="PHAGE INTEGRASE-RELATED"/>
    <property type="match status" value="1"/>
</dbReference>
<evidence type="ECO:0000259" key="2">
    <source>
        <dbReference type="PROSITE" id="PS51898"/>
    </source>
</evidence>
<organism evidence="3">
    <name type="scientific">uncultured prokaryote</name>
    <dbReference type="NCBI Taxonomy" id="198431"/>
    <lineage>
        <taxon>unclassified sequences</taxon>
        <taxon>environmental samples</taxon>
    </lineage>
</organism>
<reference evidence="3" key="1">
    <citation type="submission" date="2015-06" db="EMBL/GenBank/DDBJ databases">
        <authorList>
            <person name="Joergensen T."/>
        </authorList>
    </citation>
    <scope>NUCLEOTIDE SEQUENCE</scope>
    <source>
        <plasmid evidence="3">pRGFK0946</plasmid>
    </source>
</reference>
<keyword evidence="3" id="KW-0614">Plasmid</keyword>
<dbReference type="Pfam" id="PF00589">
    <property type="entry name" value="Phage_integrase"/>
    <property type="match status" value="1"/>
</dbReference>
<evidence type="ECO:0000313" key="3">
    <source>
        <dbReference type="EMBL" id="CRY96147.1"/>
    </source>
</evidence>
<dbReference type="InterPro" id="IPR013762">
    <property type="entry name" value="Integrase-like_cat_sf"/>
</dbReference>
<dbReference type="Gene3D" id="1.10.443.10">
    <property type="entry name" value="Intergrase catalytic core"/>
    <property type="match status" value="1"/>
</dbReference>
<dbReference type="PROSITE" id="PS51898">
    <property type="entry name" value="TYR_RECOMBINASE"/>
    <property type="match status" value="1"/>
</dbReference>